<dbReference type="PANTHER" id="PTHR23196">
    <property type="entry name" value="PAX TRANSCRIPTION ACTIVATION DOMAIN INTERACTING PROTEIN"/>
    <property type="match status" value="1"/>
</dbReference>
<feature type="compositionally biased region" description="Acidic residues" evidence="4">
    <location>
        <begin position="108"/>
        <end position="131"/>
    </location>
</feature>
<feature type="compositionally biased region" description="Basic and acidic residues" evidence="4">
    <location>
        <begin position="132"/>
        <end position="145"/>
    </location>
</feature>
<proteinExistence type="predicted"/>
<comment type="caution">
    <text evidence="6">The sequence shown here is derived from an EMBL/GenBank/DDBJ whole genome shotgun (WGS) entry which is preliminary data.</text>
</comment>
<dbReference type="InterPro" id="IPR001357">
    <property type="entry name" value="BRCT_dom"/>
</dbReference>
<dbReference type="CDD" id="cd17744">
    <property type="entry name" value="BRCT_MDC1_rpt1"/>
    <property type="match status" value="1"/>
</dbReference>
<accession>A0A9Q0F8X7</accession>
<feature type="compositionally biased region" description="Basic and acidic residues" evidence="4">
    <location>
        <begin position="10"/>
        <end position="22"/>
    </location>
</feature>
<dbReference type="PANTHER" id="PTHR23196:SF1">
    <property type="entry name" value="PAX-INTERACTING PROTEIN 1"/>
    <property type="match status" value="1"/>
</dbReference>
<protein>
    <recommendedName>
        <fullName evidence="5">BRCT domain-containing protein</fullName>
    </recommendedName>
</protein>
<evidence type="ECO:0000256" key="1">
    <source>
        <dbReference type="ARBA" id="ARBA00004123"/>
    </source>
</evidence>
<evidence type="ECO:0000259" key="5">
    <source>
        <dbReference type="PROSITE" id="PS50172"/>
    </source>
</evidence>
<evidence type="ECO:0000313" key="7">
    <source>
        <dbReference type="Proteomes" id="UP001141552"/>
    </source>
</evidence>
<feature type="compositionally biased region" description="Polar residues" evidence="4">
    <location>
        <begin position="741"/>
        <end position="752"/>
    </location>
</feature>
<keyword evidence="2" id="KW-0227">DNA damage</keyword>
<reference evidence="6" key="1">
    <citation type="submission" date="2022-02" db="EMBL/GenBank/DDBJ databases">
        <authorList>
            <person name="Henning P.M."/>
            <person name="McCubbin A.G."/>
            <person name="Shore J.S."/>
        </authorList>
    </citation>
    <scope>NUCLEOTIDE SEQUENCE</scope>
    <source>
        <strain evidence="6">F60SS</strain>
        <tissue evidence="6">Leaves</tissue>
    </source>
</reference>
<dbReference type="PROSITE" id="PS50172">
    <property type="entry name" value="BRCT"/>
    <property type="match status" value="1"/>
</dbReference>
<feature type="region of interest" description="Disordered" evidence="4">
    <location>
        <begin position="107"/>
        <end position="145"/>
    </location>
</feature>
<feature type="region of interest" description="Disordered" evidence="4">
    <location>
        <begin position="792"/>
        <end position="813"/>
    </location>
</feature>
<evidence type="ECO:0000313" key="6">
    <source>
        <dbReference type="EMBL" id="KAJ4826284.1"/>
    </source>
</evidence>
<dbReference type="EMBL" id="JAKUCV010006712">
    <property type="protein sequence ID" value="KAJ4826284.1"/>
    <property type="molecule type" value="Genomic_DNA"/>
</dbReference>
<dbReference type="OrthoDB" id="342264at2759"/>
<feature type="compositionally biased region" description="Basic and acidic residues" evidence="4">
    <location>
        <begin position="601"/>
        <end position="612"/>
    </location>
</feature>
<dbReference type="SUPFAM" id="SSF52113">
    <property type="entry name" value="BRCT domain"/>
    <property type="match status" value="1"/>
</dbReference>
<feature type="region of interest" description="Disordered" evidence="4">
    <location>
        <begin position="564"/>
        <end position="691"/>
    </location>
</feature>
<feature type="region of interest" description="Disordered" evidence="4">
    <location>
        <begin position="704"/>
        <end position="776"/>
    </location>
</feature>
<comment type="subcellular location">
    <subcellularLocation>
        <location evidence="1">Nucleus</location>
    </subcellularLocation>
</comment>
<name>A0A9Q0F8X7_9ROSI</name>
<dbReference type="Proteomes" id="UP001141552">
    <property type="component" value="Unassembled WGS sequence"/>
</dbReference>
<evidence type="ECO:0000256" key="3">
    <source>
        <dbReference type="ARBA" id="ARBA00023242"/>
    </source>
</evidence>
<dbReference type="InterPro" id="IPR036420">
    <property type="entry name" value="BRCT_dom_sf"/>
</dbReference>
<sequence>MGSLGDDDGENKSIRDSPDHDFAYGLTQPFDSQSSPSSSPGEDCRDANELQFLQSTVPFDDTLPVENAFETQVFNFDGETQVLDEVDGFEGVDGLLVDEFDNHVVLDTDGEQTDGTEILGDNDELSDEELESRDNSESLSHEKIQHTPLCDYSEKQLAKQPNALTGERNSSGSVPRFTSIRAESLRASGLAAHSNSNSRSASTSKTCLEKEAVRNDALKRKLCEEYDNVCDIGTHDTELNGFKKEKICSSTVRKLFDDDSCVGKIGPSCNSDNAVGGKEVLQLINCDDRMAGLSYIDSQEPGDASQANALECVQKLIDENKELFDDEIDRAKCSKGTSNPVLMSKGPQNLAKRSTDRNIKGKTRIFEWDDGIEDEGGGDIFSRRKQDFFGRENLGRRSLGKPKNPEGKSVVQDDKVIRSDSKLDLRGLNHKKGKAAEVNFRKNLADEFDKQSNMDISAGLSKDAIKGNNNAEMLSVGLDTQIAAEAMEALLYGEDVPKHGIDDVHQALQVGSKESLKGCPRRKARNGNQIQQLACDHNSGIGVVTRQSKNKRIVCDRLSKQSAFSLSEHSKPVRNDGNTDPVMTRRKTANSSAARGRKSRKEVPSEVVELQRVRGITEGQEPDKIDDFNGTTSRRGHSGRKRQLDEPTTSQPVARRTRKSLGVSQLRSTENGTDSGEIHNMESDCNEPNRAGLVDVEDSTMLHGNKKSAESGSLKSLEPVNFMPNLTSCHRRPRSRRSSSVQSNEPHNSVKTSGHAGDVEKSMRGHRRLRNNSIIATTDSNMARKMQSRIAAAPDVSSSFPNSGRSSDQMPTAKAVKFCDRNRNADSSLSAKNKLGISSDKSPRQTAERCELAGTSPIKSMTPANDASPVCMGNGYFKQSCKKNLSRSSLMKELRSLSPLQPEPVYTLKDSRKRRDLADVRVLFSHHLDEDIIKQQRKIADRLKVSIASCITVATHFIADNFVRTRNMLEAIAFGKPVVTHLWLENVGQASYYIDEQNYILRDTKKEKEFGFSMPVTLAHARQHPLLQGRKVLITPHAKPGKEIISSLVRAVRGQAVVRVGRSALKEDIVSDDLLVLSCEEDYEICVPFLEKGAAVYSSELLLNGIVTQRLEYERHRLFTDHVKRTRSTLWLKKDGHNFTPVTKLK</sequence>
<feature type="region of interest" description="Disordered" evidence="4">
    <location>
        <begin position="1"/>
        <end position="45"/>
    </location>
</feature>
<evidence type="ECO:0000256" key="2">
    <source>
        <dbReference type="ARBA" id="ARBA00022763"/>
    </source>
</evidence>
<feature type="domain" description="BRCT" evidence="5">
    <location>
        <begin position="954"/>
        <end position="1001"/>
    </location>
</feature>
<gene>
    <name evidence="6" type="ORF">Tsubulata_048906</name>
</gene>
<organism evidence="6 7">
    <name type="scientific">Turnera subulata</name>
    <dbReference type="NCBI Taxonomy" id="218843"/>
    <lineage>
        <taxon>Eukaryota</taxon>
        <taxon>Viridiplantae</taxon>
        <taxon>Streptophyta</taxon>
        <taxon>Embryophyta</taxon>
        <taxon>Tracheophyta</taxon>
        <taxon>Spermatophyta</taxon>
        <taxon>Magnoliopsida</taxon>
        <taxon>eudicotyledons</taxon>
        <taxon>Gunneridae</taxon>
        <taxon>Pentapetalae</taxon>
        <taxon>rosids</taxon>
        <taxon>fabids</taxon>
        <taxon>Malpighiales</taxon>
        <taxon>Passifloraceae</taxon>
        <taxon>Turnera</taxon>
    </lineage>
</organism>
<dbReference type="CDD" id="cd18432">
    <property type="entry name" value="BRCT_PAXIP1_rpt6_like"/>
    <property type="match status" value="1"/>
</dbReference>
<dbReference type="GO" id="GO:0006974">
    <property type="term" value="P:DNA damage response"/>
    <property type="evidence" value="ECO:0007669"/>
    <property type="project" value="UniProtKB-KW"/>
</dbReference>
<dbReference type="GO" id="GO:0005634">
    <property type="term" value="C:nucleus"/>
    <property type="evidence" value="ECO:0007669"/>
    <property type="project" value="UniProtKB-SubCell"/>
</dbReference>
<dbReference type="Gene3D" id="3.40.50.10190">
    <property type="entry name" value="BRCT domain"/>
    <property type="match status" value="2"/>
</dbReference>
<feature type="compositionally biased region" description="Polar residues" evidence="4">
    <location>
        <begin position="796"/>
        <end position="810"/>
    </location>
</feature>
<keyword evidence="7" id="KW-1185">Reference proteome</keyword>
<feature type="compositionally biased region" description="Polar residues" evidence="4">
    <location>
        <begin position="662"/>
        <end position="674"/>
    </location>
</feature>
<reference evidence="6" key="2">
    <citation type="journal article" date="2023" name="Plants (Basel)">
        <title>Annotation of the Turnera subulata (Passifloraceae) Draft Genome Reveals the S-Locus Evolved after the Divergence of Turneroideae from Passifloroideae in a Stepwise Manner.</title>
        <authorList>
            <person name="Henning P.M."/>
            <person name="Roalson E.H."/>
            <person name="Mir W."/>
            <person name="McCubbin A.G."/>
            <person name="Shore J.S."/>
        </authorList>
    </citation>
    <scope>NUCLEOTIDE SEQUENCE</scope>
    <source>
        <strain evidence="6">F60SS</strain>
    </source>
</reference>
<dbReference type="InterPro" id="IPR051579">
    <property type="entry name" value="DDR_Transcriptional_Reg"/>
</dbReference>
<feature type="region of interest" description="Disordered" evidence="4">
    <location>
        <begin position="827"/>
        <end position="849"/>
    </location>
</feature>
<dbReference type="Pfam" id="PF16589">
    <property type="entry name" value="BRCT_2"/>
    <property type="match status" value="1"/>
</dbReference>
<keyword evidence="3" id="KW-0539">Nucleus</keyword>
<evidence type="ECO:0000256" key="4">
    <source>
        <dbReference type="SAM" id="MobiDB-lite"/>
    </source>
</evidence>
<dbReference type="Pfam" id="PF16770">
    <property type="entry name" value="RTT107_BRCT_5"/>
    <property type="match status" value="1"/>
</dbReference>
<dbReference type="AlphaFoldDB" id="A0A9Q0F8X7"/>